<dbReference type="AlphaFoldDB" id="A0A916RUP0"/>
<organism evidence="1 2">
    <name type="scientific">Ornithinibacillus halotolerans</name>
    <dbReference type="NCBI Taxonomy" id="1274357"/>
    <lineage>
        <taxon>Bacteria</taxon>
        <taxon>Bacillati</taxon>
        <taxon>Bacillota</taxon>
        <taxon>Bacilli</taxon>
        <taxon>Bacillales</taxon>
        <taxon>Bacillaceae</taxon>
        <taxon>Ornithinibacillus</taxon>
    </lineage>
</organism>
<evidence type="ECO:0008006" key="3">
    <source>
        <dbReference type="Google" id="ProtNLM"/>
    </source>
</evidence>
<evidence type="ECO:0000313" key="1">
    <source>
        <dbReference type="EMBL" id="GGA71202.1"/>
    </source>
</evidence>
<gene>
    <name evidence="1" type="ORF">GCM10008025_13870</name>
</gene>
<keyword evidence="2" id="KW-1185">Reference proteome</keyword>
<dbReference type="Proteomes" id="UP000613512">
    <property type="component" value="Unassembled WGS sequence"/>
</dbReference>
<name>A0A916RUP0_9BACI</name>
<reference evidence="1" key="2">
    <citation type="submission" date="2020-09" db="EMBL/GenBank/DDBJ databases">
        <authorList>
            <person name="Sun Q."/>
            <person name="Zhou Y."/>
        </authorList>
    </citation>
    <scope>NUCLEOTIDE SEQUENCE</scope>
    <source>
        <strain evidence="1">CGMCC 1.12408</strain>
    </source>
</reference>
<protein>
    <recommendedName>
        <fullName evidence="3">TetR family transcriptional regulator</fullName>
    </recommendedName>
</protein>
<dbReference type="RefSeq" id="WP_229740668.1">
    <property type="nucleotide sequence ID" value="NZ_BMEY01000006.1"/>
</dbReference>
<dbReference type="Gene3D" id="1.10.357.10">
    <property type="entry name" value="Tetracycline Repressor, domain 2"/>
    <property type="match status" value="1"/>
</dbReference>
<dbReference type="EMBL" id="BMEY01000006">
    <property type="protein sequence ID" value="GGA71202.1"/>
    <property type="molecule type" value="Genomic_DNA"/>
</dbReference>
<sequence length="111" mass="13464">MFIHKKYPLVFDFLTSSMKEESLDIKEMIKNKVTSVQQRGLEIIYHNIDFSKFRDDIDTEKAIEILTWTMFGFGNKAMEQIDTFENSEEFGERYLQEWDQYTKILKYSFYK</sequence>
<reference evidence="1" key="1">
    <citation type="journal article" date="2014" name="Int. J. Syst. Evol. Microbiol.">
        <title>Complete genome sequence of Corynebacterium casei LMG S-19264T (=DSM 44701T), isolated from a smear-ripened cheese.</title>
        <authorList>
            <consortium name="US DOE Joint Genome Institute (JGI-PGF)"/>
            <person name="Walter F."/>
            <person name="Albersmeier A."/>
            <person name="Kalinowski J."/>
            <person name="Ruckert C."/>
        </authorList>
    </citation>
    <scope>NUCLEOTIDE SEQUENCE</scope>
    <source>
        <strain evidence="1">CGMCC 1.12408</strain>
    </source>
</reference>
<dbReference type="SUPFAM" id="SSF48498">
    <property type="entry name" value="Tetracyclin repressor-like, C-terminal domain"/>
    <property type="match status" value="1"/>
</dbReference>
<accession>A0A916RUP0</accession>
<proteinExistence type="predicted"/>
<dbReference type="InterPro" id="IPR036271">
    <property type="entry name" value="Tet_transcr_reg_TetR-rel_C_sf"/>
</dbReference>
<evidence type="ECO:0000313" key="2">
    <source>
        <dbReference type="Proteomes" id="UP000613512"/>
    </source>
</evidence>
<comment type="caution">
    <text evidence="1">The sequence shown here is derived from an EMBL/GenBank/DDBJ whole genome shotgun (WGS) entry which is preliminary data.</text>
</comment>